<dbReference type="Proteomes" id="UP000247345">
    <property type="component" value="Unassembled WGS sequence"/>
</dbReference>
<accession>A0A2P6CFC7</accession>
<comment type="caution">
    <text evidence="1">The sequence shown here is derived from an EMBL/GenBank/DDBJ whole genome shotgun (WGS) entry which is preliminary data.</text>
</comment>
<gene>
    <name evidence="1" type="ORF">BTO14_10060</name>
</gene>
<organism evidence="1 2">
    <name type="scientific">Polaribacter butkevichii</name>
    <dbReference type="NCBI Taxonomy" id="218490"/>
    <lineage>
        <taxon>Bacteria</taxon>
        <taxon>Pseudomonadati</taxon>
        <taxon>Bacteroidota</taxon>
        <taxon>Flavobacteriia</taxon>
        <taxon>Flavobacteriales</taxon>
        <taxon>Flavobacteriaceae</taxon>
    </lineage>
</organism>
<evidence type="ECO:0000313" key="2">
    <source>
        <dbReference type="Proteomes" id="UP000247345"/>
    </source>
</evidence>
<dbReference type="AlphaFoldDB" id="A0A2P6CFC7"/>
<name>A0A2P6CFC7_9FLAO</name>
<sequence length="322" mass="38895">MQSKYYKIIPDQLYKTNNQELIIEYLVENKICGEFTNILYTGEFEKTDVLGEHYSKSRRTKVYDSQIYSNEVINEFYSFLLTHYKAGLGKHIMFNLKLHEDTFGLKDSKCKKIALSYFEVYYNQIPINPGFKLKLDEVRNIIPATKFESLKRYKDCLFLSLENKSELIIPYLAGDDNYYNRDLFENNSMIKEIFEFENNLKILIELNKKFKFEEDDIFIPKTKAKIIFKEYNDQFQSLKQLQFIEEKLTIEENRKPSYIVSLYFFFKLEKVNLKIPKEKDFREILLDYFDLKLKRLKVNDSSNDKHQIRMRTIQNEWLEFIK</sequence>
<reference evidence="1 2" key="1">
    <citation type="submission" date="2016-12" db="EMBL/GenBank/DDBJ databases">
        <title>Trade-off between light-utilization and light-protection in marine flavobacteria.</title>
        <authorList>
            <person name="Kumagai Y."/>
            <person name="Yoshizawa S."/>
            <person name="Kogure K."/>
            <person name="Iwasaki W."/>
        </authorList>
    </citation>
    <scope>NUCLEOTIDE SEQUENCE [LARGE SCALE GENOMIC DNA]</scope>
    <source>
        <strain evidence="1 2">KCTC 12100</strain>
    </source>
</reference>
<evidence type="ECO:0000313" key="1">
    <source>
        <dbReference type="EMBL" id="PQJ73588.1"/>
    </source>
</evidence>
<dbReference type="RefSeq" id="WP_105049251.1">
    <property type="nucleotide sequence ID" value="NZ_CP150661.1"/>
</dbReference>
<proteinExistence type="predicted"/>
<keyword evidence="2" id="KW-1185">Reference proteome</keyword>
<protein>
    <submittedName>
        <fullName evidence="1">Uncharacterized protein</fullName>
    </submittedName>
</protein>
<dbReference type="EMBL" id="MSCK01000001">
    <property type="protein sequence ID" value="PQJ73588.1"/>
    <property type="molecule type" value="Genomic_DNA"/>
</dbReference>
<dbReference type="OrthoDB" id="1428739at2"/>